<organism evidence="1">
    <name type="scientific">hydrothermal vent metagenome</name>
    <dbReference type="NCBI Taxonomy" id="652676"/>
    <lineage>
        <taxon>unclassified sequences</taxon>
        <taxon>metagenomes</taxon>
        <taxon>ecological metagenomes</taxon>
    </lineage>
</organism>
<feature type="non-terminal residue" evidence="1">
    <location>
        <position position="36"/>
    </location>
</feature>
<gene>
    <name evidence="1" type="ORF">MNBD_GAMMA11-2018</name>
</gene>
<protein>
    <submittedName>
        <fullName evidence="1">Uncharacterized protein</fullName>
    </submittedName>
</protein>
<proteinExistence type="predicted"/>
<evidence type="ECO:0000313" key="1">
    <source>
        <dbReference type="EMBL" id="VAW66052.1"/>
    </source>
</evidence>
<reference evidence="1" key="1">
    <citation type="submission" date="2018-06" db="EMBL/GenBank/DDBJ databases">
        <authorList>
            <person name="Zhirakovskaya E."/>
        </authorList>
    </citation>
    <scope>NUCLEOTIDE SEQUENCE</scope>
</reference>
<name>A0A3B0XS73_9ZZZZ</name>
<dbReference type="AlphaFoldDB" id="A0A3B0XS73"/>
<sequence>MKMFSKPSKLKQKLEKAIRREKLACAALSKKHVGGE</sequence>
<dbReference type="EMBL" id="UOFG01000262">
    <property type="protein sequence ID" value="VAW66052.1"/>
    <property type="molecule type" value="Genomic_DNA"/>
</dbReference>
<accession>A0A3B0XS73</accession>